<evidence type="ECO:0000313" key="2">
    <source>
        <dbReference type="Proteomes" id="UP000033580"/>
    </source>
</evidence>
<accession>A0A0F3RRV9</accession>
<dbReference type="InterPro" id="IPR014942">
    <property type="entry name" value="AbiEii"/>
</dbReference>
<comment type="caution">
    <text evidence="1">The sequence shown here is derived from an EMBL/GenBank/DDBJ whole genome shotgun (WGS) entry which is preliminary data.</text>
</comment>
<gene>
    <name evidence="1" type="ORF">OTUT144_0034</name>
</gene>
<protein>
    <submittedName>
        <fullName evidence="1">Uncharacterized protein</fullName>
    </submittedName>
</protein>
<dbReference type="Proteomes" id="UP000033580">
    <property type="component" value="Unassembled WGS sequence"/>
</dbReference>
<name>A0A0F3RRV9_ORITS</name>
<proteinExistence type="predicted"/>
<organism evidence="1 2">
    <name type="scientific">Orientia tsutsugamushi str. UT144</name>
    <dbReference type="NCBI Taxonomy" id="1441384"/>
    <lineage>
        <taxon>Bacteria</taxon>
        <taxon>Pseudomonadati</taxon>
        <taxon>Pseudomonadota</taxon>
        <taxon>Alphaproteobacteria</taxon>
        <taxon>Rickettsiales</taxon>
        <taxon>Rickettsiaceae</taxon>
        <taxon>Rickettsieae</taxon>
        <taxon>Orientia</taxon>
    </lineage>
</organism>
<sequence>MPAKLKIEINTTEHFQVLPLKTVPFTVASDWYNGVSNIITYELDELMVTKLRALYQRRKGRDLFDLWFVVQNNLINVDRVFEIFKKYCANDNYHFSRDEFLKNLELKRNHQAFQSDMHVLLPVGLNWNFEEAYQFVVDNVIIAKSQQTSQP</sequence>
<dbReference type="PATRIC" id="fig|1441384.3.peg.1064"/>
<dbReference type="Pfam" id="PF08843">
    <property type="entry name" value="AbiEii"/>
    <property type="match status" value="1"/>
</dbReference>
<dbReference type="AlphaFoldDB" id="A0A0F3RRV9"/>
<evidence type="ECO:0000313" key="1">
    <source>
        <dbReference type="EMBL" id="KJW07864.1"/>
    </source>
</evidence>
<reference evidence="1 2" key="1">
    <citation type="submission" date="2015-01" db="EMBL/GenBank/DDBJ databases">
        <title>Genome Sequencing of Rickettsiales.</title>
        <authorList>
            <person name="Daugherty S.C."/>
            <person name="Su Q."/>
            <person name="Abolude K."/>
            <person name="Beier-Sexton M."/>
            <person name="Carlyon J.A."/>
            <person name="Carter R."/>
            <person name="Day N.P."/>
            <person name="Dumler S.J."/>
            <person name="Dyachenko V."/>
            <person name="Godinez A."/>
            <person name="Kurtti T.J."/>
            <person name="Lichay M."/>
            <person name="Mullins K.E."/>
            <person name="Ott S."/>
            <person name="Pappas-Brown V."/>
            <person name="Paris D.H."/>
            <person name="Patel P."/>
            <person name="Richards A.L."/>
            <person name="Sadzewicz L."/>
            <person name="Sears K."/>
            <person name="Seidman D."/>
            <person name="Sengamalay N."/>
            <person name="Stenos J."/>
            <person name="Tallon L.J."/>
            <person name="Vincent G."/>
            <person name="Fraser C.M."/>
            <person name="Munderloh U."/>
            <person name="Dunning-Hotopp J.C."/>
        </authorList>
    </citation>
    <scope>NUCLEOTIDE SEQUENCE [LARGE SCALE GENOMIC DNA]</scope>
    <source>
        <strain evidence="1 2">UT144</strain>
    </source>
</reference>
<dbReference type="EMBL" id="LAOR01000002">
    <property type="protein sequence ID" value="KJW07864.1"/>
    <property type="molecule type" value="Genomic_DNA"/>
</dbReference>